<keyword evidence="7" id="KW-0677">Repeat</keyword>
<evidence type="ECO:0000256" key="5">
    <source>
        <dbReference type="ARBA" id="ARBA00022679"/>
    </source>
</evidence>
<dbReference type="SUPFAM" id="SSF53901">
    <property type="entry name" value="Thiolase-like"/>
    <property type="match status" value="1"/>
</dbReference>
<dbReference type="InterPro" id="IPR042104">
    <property type="entry name" value="PKS_dehydratase_sf"/>
</dbReference>
<sequence>MSSIAPTDEPIAIIGTSCRFPGGCNTPSKLWELLRKPRDVVRPFDAKRFNLERFYHPDGETHGATDVKGKSYLLEEDNRLFDAGFFAISPVEAAGMDPQQRLLLETTYEACESAGITLEQLRGSLTSVHVGVMTNDYAVIQARDTETLPKYNATGTANSILSNRVSYIFDLKGPSATIDTACSSSLVALHHAVQGLRSGDSTMAVVGGTNLILEPTPYIAESKLHMLSPDSQSRMWDKTANGYARGEGIASLLLKPLSAAQRDGDPIEGVIRATGVNSDGMSPGITMPFAPSQAALIRHVYRRAGLDPMRDPPQYFECHGTGTQAGDPVEARAIFEAFYRDGETGEAKKEPQTMHVGSVKTVIGHLEGCAGLAGVIKVLLALKHQTIPPNMHFNELNPKITPYYGTGALVIPIRPLPWPRPPAGAPMRASVNSFGFGGTNAHVIIESLPGDEGDSHVASQDAGSGVVGPLLFSAASGPALLRNVQAHLAHLQANEDISLQDVSWVLQTRRTTHRVRASFAGATRQQLLASMAQFVEKHAKAGTKGGDIGSVARLLQPKEAPGTLGIFTGQGAQWATMGRELLHANRLFRQSLEACEAVLRDGLLPGDAPEWTLIEELTKEKGQSRVGEAGISQPLCTALQVALVDMLAAAGVKLDAVVGHSSGEIAATYAAGIISRRAAMQIAYYRGLYAPLCRGAGGQRGGMLAVGLSMEAAQRFCRQPAFVGRLVVAASNSPQSCTLSGDVDAVVEAKAQLDSEHTFARQLHVDTAYHSHHMQACADKYLRSLAACDIDVQQPRPECIWNSSVRGDTRLLGRGGDLASLKGPYWVANMVQTVKFSQAVESSIWHGGPWDLAVEIGPHAALKGPMEQTLKAAYGTTPRYTSLLQRNVHDVAAFQTAIGVIWAQLGPSHVDFAGYRSSFHECPEPCPSLSPILGRLPTYSWDHDKVYWRESRTSARHRTSRHGGHELLGRRVADDNERELRWRNVLKLSEMPWLRGHDVLGQVLLPGAAYVSLAAEAAQHLAATVAPGLSIQQISVEHVDLLRPLVVPDNQDGVETLFTAQVISADTGATAARPAVHARFAYYVCQNEAAGAMMHTCTGTLTIHVGHASEDASALPPRPPVPDKVVHVEREPVYDMFRAIGLNYTGAFDAITDSRRCLGYAAATAVWPSDSPVSRSHSQYILHPALLDVAFQSLFVAHVHPSTRKLTSALLPSHIDRVTINVNVPRHADDDAVTRCNFDAWVVSSTPTKLDGDITIYHAPSDCPFVQVEGLCTRSAGGGQSASLDKHIFLKTVHGHDASLGGLVLPPRDSTKDAHVLRANVALERLALFYIQRALDDIEPQERSTLSPSQQRALRTFEQHVETVRQDESPFLNSEWLSDDEHCVLIDRVVDNEHPDPDSLDLKLVHAVGAQLPQLIRGHTQLHDISYKAREEDKPLELNKYLPLPPQLTSHVIGQLLKQITFKFPRCNMLEIGTRLGDTTTTQSILDAVDNQYDSYTYTHASSDAFPIAAAELADKERIMYKALNLDADLEIQGFSSSAYHVVIAPHSFSTRPSSNMTLEETLQKARTLLCPGGYLVLSEITGMHSMVGSLLSGGKTIFPPVEWHSLLRRTGFSGVQTVFYDNPDECRHVHSCIVSRAVSDDFLRLIQPFAIAPEPTNPLLIIGGRSLYSSRMIDEIIPLLPLRWQQPGQVNIVPSIDELALEEEDGTMDVLCLQDVDGSLFAKLPISEVRLQKLQQLLMSARNLLWVTGAGASYSPRASMIRGVARVVPVEMPHLTMQVLGLEFEIGRGNAALDARRSVEALLRLQHMMALKNTSDTDTMLWTNEPEYELLAGGSVIIPRIMPDTDLDERHNAKTRSIVKTVDTSNMPVQATIPEGSSKIILEAVEHLSSLSPSTSEGAAQAHICVQYTIHLPSHSRNGPGMYLFCGRIERGQRDQAVLGLSGSNASRLLLQLDALAFVDSSLCQAAALEAVANELLRYALVHEAQSVAASRPEAPTTLLILDPEHHIAEQVQAELAQSGHRVYCASSRTDAHVAKDWIQIHTNMSKRMAMQCLPSRNIDLFVDCSQYRRHTHGTESLYACLPSTCKVRRLDADLLQSTLNSNSISLATLLENASLKIKDTYFTSEAPSNCNIVAASDLAGADSSAHVHQRYITDWRNLKAIPLTVKPLDEGPLNLLRSDRTYLLVGGSGGLGLSLCQRMIRQGARHLVITSRNPKVDPELQKEADRAGATVKIMAMDATMRNQVVATVNKVRETMPPIAGVCNLSMVLHDKMFLDMTARQLNGTLEAKVIGTEILDEIFNISDADAAHPPLDFFILTSSTASTVGNVGQANYHAANLFMAAVVERRRSRGLAASVIHIGWVADTGYVTRSDRYHLLEEHFRSMRFIPLSETDVQDAFAQAMRASKPQPDVGALYNTGSHDITMGLDPPTEPIQSNQQNKAIWVSNPRLLSLAPYTTLSESSQQLQGRGIAGSNIKDQVDGADTEEVAVAIVAQAFATKLETMLQLPVGSVQADVERPIIDLGIDSLVATEIRTWFLKDLSAEVSVVNILGGDTVLQICMQVAKKLFAERSSKDSKVVKESQEIKPPKRPLDRVPASTPSILAPTPAKIAPGPAILASVPILAASSEQPFLSDSPAAYGSGIRDQTQSSTPLSTMAPTPGSTTPFSADTSISRSRTPPSLLPSRSVSRSPVSGSGTKSTQSRPGNDNANAGDEGKGTSLAPVIIREEVMSAAQSRIWFASNHLDNPTAYNTAFHYSIQGHIGTARLRRALQQVANHHECLRTCFYSRFEDGHPMQGVMATSSFELTIKHADNEHTNVQDPDVTLQETLSNFKSRVWDLERGRTMAIAVLGRSATEHDLVIGYHHILMDGWSLALFLRDLDRAYRLQPLEKLDRASYIDYSVQQLVEERAGTLDNDLAFWRAEFEVLHDTLPLLPMARGLDRSTITQQNQNSGSHYLDCELSSAQLQAQRDLCQRLRISPFHLYLALFQVFLARMTNIEDLCVGVVDANRRDERFWGTVGCFVNMLPLRSNIPTTATFADIATAASRKAMDVFAHGTVPFDRILDQTRAPRTPGTNPLFQAAINYRAAVGGMEMWNLPLGDECRMQLSTKEAKEADNPYDISLGFIETQNGCLVQMWCLADLYGQEACRTMLHTYLNMLEVVARDPNVLVSDVDLHNAASVHQALQVGKGPEMDFDWPATLSERVQAMCILHANEIAVTDASGAKILYSQLSSGISCVAQQILDAGAVSGDRVAVLCEPSTDGIIAMLAILHIGGVYVPLDVSLPISRHSDMLRSCKPTLIICHTPTEKQVRNLLESFEDVRIVQVAFDANVRDCDSQGASSIEPVEVDPDAPAVLLFTSGSTGTPKGILLTQANFINHIALKTHEMGLQQECILQQSSWGFDMSLIQVFSALGNGGHLIIAGKDIRRDPVELVNLMSRESVSMTIATPTEYLAWTNAAAEVLQTNKAWRLAFSGGEPIPRQLKTELRRLGLPDLRFTNCYGPTEITAAVTFQCVPLDDEADSSCLASGDAGNWAQYVVGKALPNYSICVVDAAGHVQPCGHIGEICIGGAGVALGYLDQAEQTKAKFVADITNVKSSRGVMYRTGDRGRLLSDGTLLCLGRLDGDTQIKLRGQRIELQEVESALLRASEGALASAIVSLRDGVLVAHATLTNPNADALEDQTEKVQQILSHVKLPQAFVPATIRILAAMPTTPNGKLDRKAIDRLPLPTTPANSEAASKKAMEKMTVREGEIRLLWERVLPPLGGTRYGPSSDFFMCGGNSLLLMKLQKAINETTGVQVTTRQLYEDSTLRAMTHCVFNQGSGSNSAMQNEAPIDWEVETSVPVWLQQQVEEIAEKPSHKDASDKTGGIEVLLTGAASFLGGHLLKSLLQSATVNKVHCVAVGIDEKDQLPQDDPRVECYSGSLLSPTLGLTPQERKKLETTVHVIIHAGANGHCLNRFDSLRAPNLHSLHVLASLALPRSVPILFLSSSRVVLLSGDTAPRPGSLRTTPPATDGKDGYTASKWAGEVFLENLVAHLNAGSRHPLKVAVHRPCTLVSEQAPNSDAMNGILRYSLAMRCAPRLKRAEGYLDFGPLDTIIAEITAAALDLATPSTKRDEGEEHTSLAEIVFRHHSGGIKSPMTAFRKHLEKVYGGCFDELDMEEWIVRAGQEGLDPLVVAYIEALLESGMPMISPYMGEV</sequence>
<dbReference type="Pfam" id="PF00668">
    <property type="entry name" value="Condensation"/>
    <property type="match status" value="1"/>
</dbReference>
<dbReference type="PROSITE" id="PS00606">
    <property type="entry name" value="KS3_1"/>
    <property type="match status" value="1"/>
</dbReference>
<dbReference type="SUPFAM" id="SSF55048">
    <property type="entry name" value="Probable ACP-binding domain of malonyl-CoA ACP transacylase"/>
    <property type="match status" value="1"/>
</dbReference>
<feature type="compositionally biased region" description="Polar residues" evidence="13">
    <location>
        <begin position="2644"/>
        <end position="2672"/>
    </location>
</feature>
<dbReference type="GO" id="GO:0006633">
    <property type="term" value="P:fatty acid biosynthetic process"/>
    <property type="evidence" value="ECO:0007669"/>
    <property type="project" value="InterPro"/>
</dbReference>
<feature type="region of interest" description="N-terminal hotdog fold" evidence="12">
    <location>
        <begin position="965"/>
        <end position="1108"/>
    </location>
</feature>
<dbReference type="Pfam" id="PF16197">
    <property type="entry name" value="KAsynt_C_assoc"/>
    <property type="match status" value="1"/>
</dbReference>
<dbReference type="Pfam" id="PF00698">
    <property type="entry name" value="Acyl_transf_1"/>
    <property type="match status" value="1"/>
</dbReference>
<dbReference type="EMBL" id="KU728647">
    <property type="protein sequence ID" value="AOO87093.1"/>
    <property type="molecule type" value="Genomic_DNA"/>
</dbReference>
<evidence type="ECO:0000259" key="14">
    <source>
        <dbReference type="PROSITE" id="PS50075"/>
    </source>
</evidence>
<dbReference type="Pfam" id="PF00550">
    <property type="entry name" value="PP-binding"/>
    <property type="match status" value="1"/>
</dbReference>
<feature type="domain" description="PKS/mFAS DH" evidence="16">
    <location>
        <begin position="965"/>
        <end position="1282"/>
    </location>
</feature>
<evidence type="ECO:0000256" key="12">
    <source>
        <dbReference type="PROSITE-ProRule" id="PRU01363"/>
    </source>
</evidence>
<comment type="similarity">
    <text evidence="11">Belongs to the NRP synthetase family.</text>
</comment>
<dbReference type="PROSITE" id="PS00455">
    <property type="entry name" value="AMP_BINDING"/>
    <property type="match status" value="1"/>
</dbReference>
<dbReference type="Gene3D" id="3.40.366.10">
    <property type="entry name" value="Malonyl-Coenzyme A Acyl Carrier Protein, domain 2"/>
    <property type="match status" value="1"/>
</dbReference>
<dbReference type="InterPro" id="IPR057326">
    <property type="entry name" value="KR_dom"/>
</dbReference>
<dbReference type="InterPro" id="IPR049552">
    <property type="entry name" value="PKS_DH_N"/>
</dbReference>
<evidence type="ECO:0000256" key="11">
    <source>
        <dbReference type="ARBA" id="ARBA00029454"/>
    </source>
</evidence>
<dbReference type="InterPro" id="IPR036736">
    <property type="entry name" value="ACP-like_sf"/>
</dbReference>
<proteinExistence type="inferred from homology"/>
<dbReference type="Gene3D" id="3.30.300.30">
    <property type="match status" value="1"/>
</dbReference>
<keyword evidence="10" id="KW-0511">Multifunctional enzyme</keyword>
<dbReference type="Pfam" id="PF14765">
    <property type="entry name" value="PS-DH"/>
    <property type="match status" value="1"/>
</dbReference>
<dbReference type="InterPro" id="IPR013120">
    <property type="entry name" value="FAR_NAD-bd"/>
</dbReference>
<dbReference type="FunFam" id="3.40.47.10:FF:000019">
    <property type="entry name" value="Polyketide synthase type I"/>
    <property type="match status" value="1"/>
</dbReference>
<keyword evidence="8" id="KW-0521">NADP</keyword>
<dbReference type="InterPro" id="IPR023213">
    <property type="entry name" value="CAT-like_dom_sf"/>
</dbReference>
<feature type="compositionally biased region" description="Polar residues" evidence="13">
    <location>
        <begin position="2698"/>
        <end position="2709"/>
    </location>
</feature>
<feature type="region of interest" description="Disordered" evidence="13">
    <location>
        <begin position="3999"/>
        <end position="4018"/>
    </location>
</feature>
<dbReference type="SMART" id="SM00826">
    <property type="entry name" value="PKS_DH"/>
    <property type="match status" value="1"/>
</dbReference>
<dbReference type="Gene3D" id="1.10.1200.10">
    <property type="entry name" value="ACP-like"/>
    <property type="match status" value="1"/>
</dbReference>
<evidence type="ECO:0000313" key="17">
    <source>
        <dbReference type="EMBL" id="AOO87093.1"/>
    </source>
</evidence>
<dbReference type="SMART" id="SM00822">
    <property type="entry name" value="PKS_KR"/>
    <property type="match status" value="1"/>
</dbReference>
<dbReference type="PROSITE" id="PS52004">
    <property type="entry name" value="KS3_2"/>
    <property type="match status" value="1"/>
</dbReference>
<dbReference type="InterPro" id="IPR018201">
    <property type="entry name" value="Ketoacyl_synth_AS"/>
</dbReference>
<dbReference type="InterPro" id="IPR016039">
    <property type="entry name" value="Thiolase-like"/>
</dbReference>
<feature type="region of interest" description="C-terminal hotdog fold" evidence="12">
    <location>
        <begin position="1125"/>
        <end position="1282"/>
    </location>
</feature>
<evidence type="ECO:0000256" key="8">
    <source>
        <dbReference type="ARBA" id="ARBA00022857"/>
    </source>
</evidence>
<dbReference type="SUPFAM" id="SSF53335">
    <property type="entry name" value="S-adenosyl-L-methionine-dependent methyltransferases"/>
    <property type="match status" value="1"/>
</dbReference>
<evidence type="ECO:0000256" key="1">
    <source>
        <dbReference type="ARBA" id="ARBA00004685"/>
    </source>
</evidence>
<reference evidence="17" key="1">
    <citation type="submission" date="2016-02" db="EMBL/GenBank/DDBJ databases">
        <authorList>
            <person name="Wen L."/>
            <person name="He K."/>
            <person name="Yang H."/>
        </authorList>
    </citation>
    <scope>NUCLEOTIDE SEQUENCE</scope>
    <source>
        <strain evidence="17">NA-2</strain>
    </source>
</reference>
<dbReference type="SMART" id="SM00827">
    <property type="entry name" value="PKS_AT"/>
    <property type="match status" value="1"/>
</dbReference>
<dbReference type="InterPro" id="IPR020807">
    <property type="entry name" value="PKS_DH"/>
</dbReference>
<dbReference type="Pfam" id="PF02801">
    <property type="entry name" value="Ketoacyl-synt_C"/>
    <property type="match status" value="1"/>
</dbReference>
<dbReference type="GO" id="GO:0004315">
    <property type="term" value="F:3-oxoacyl-[acyl-carrier-protein] synthase activity"/>
    <property type="evidence" value="ECO:0007669"/>
    <property type="project" value="InterPro"/>
</dbReference>
<evidence type="ECO:0000256" key="2">
    <source>
        <dbReference type="ARBA" id="ARBA00022450"/>
    </source>
</evidence>
<dbReference type="PANTHER" id="PTHR43775">
    <property type="entry name" value="FATTY ACID SYNTHASE"/>
    <property type="match status" value="1"/>
</dbReference>
<dbReference type="GO" id="GO:0016491">
    <property type="term" value="F:oxidoreductase activity"/>
    <property type="evidence" value="ECO:0007669"/>
    <property type="project" value="UniProtKB-KW"/>
</dbReference>
<dbReference type="SMART" id="SM00823">
    <property type="entry name" value="PKS_PP"/>
    <property type="match status" value="2"/>
</dbReference>
<dbReference type="Gene3D" id="3.40.50.12780">
    <property type="entry name" value="N-terminal domain of ligase-like"/>
    <property type="match status" value="1"/>
</dbReference>
<dbReference type="Pfam" id="PF07993">
    <property type="entry name" value="NAD_binding_4"/>
    <property type="match status" value="1"/>
</dbReference>
<dbReference type="Gene3D" id="3.40.47.10">
    <property type="match status" value="1"/>
</dbReference>
<dbReference type="GO" id="GO:0004312">
    <property type="term" value="F:fatty acid synthase activity"/>
    <property type="evidence" value="ECO:0007669"/>
    <property type="project" value="TreeGrafter"/>
</dbReference>
<dbReference type="Gene3D" id="3.40.50.150">
    <property type="entry name" value="Vaccinia Virus protein VP39"/>
    <property type="match status" value="1"/>
</dbReference>
<dbReference type="InterPro" id="IPR006162">
    <property type="entry name" value="Ppantetheine_attach_site"/>
</dbReference>
<dbReference type="SUPFAM" id="SSF52151">
    <property type="entry name" value="FabD/lysophospholipase-like"/>
    <property type="match status" value="1"/>
</dbReference>
<dbReference type="InterPro" id="IPR016035">
    <property type="entry name" value="Acyl_Trfase/lysoPLipase"/>
</dbReference>
<dbReference type="CDD" id="cd00833">
    <property type="entry name" value="PKS"/>
    <property type="match status" value="1"/>
</dbReference>
<feature type="compositionally biased region" description="Low complexity" evidence="13">
    <location>
        <begin position="2673"/>
        <end position="2697"/>
    </location>
</feature>
<dbReference type="InterPro" id="IPR042099">
    <property type="entry name" value="ANL_N_sf"/>
</dbReference>
<feature type="active site" description="Proton donor; for dehydratase activity" evidence="12">
    <location>
        <position position="1188"/>
    </location>
</feature>
<dbReference type="Gene3D" id="3.10.129.110">
    <property type="entry name" value="Polyketide synthase dehydratase"/>
    <property type="match status" value="1"/>
</dbReference>
<dbReference type="InterPro" id="IPR020806">
    <property type="entry name" value="PKS_PP-bd"/>
</dbReference>
<keyword evidence="9" id="KW-0560">Oxidoreductase</keyword>
<dbReference type="InterPro" id="IPR001242">
    <property type="entry name" value="Condensation_dom"/>
</dbReference>
<dbReference type="InterPro" id="IPR032821">
    <property type="entry name" value="PKS_assoc"/>
</dbReference>
<dbReference type="SUPFAM" id="SSF52777">
    <property type="entry name" value="CoA-dependent acyltransferases"/>
    <property type="match status" value="2"/>
</dbReference>
<dbReference type="Pfam" id="PF00109">
    <property type="entry name" value="ketoacyl-synt"/>
    <property type="match status" value="1"/>
</dbReference>
<dbReference type="InterPro" id="IPR014031">
    <property type="entry name" value="Ketoacyl_synth_C"/>
</dbReference>
<keyword evidence="6" id="KW-0949">S-adenosyl-L-methionine</keyword>
<dbReference type="Pfam" id="PF00501">
    <property type="entry name" value="AMP-binding"/>
    <property type="match status" value="1"/>
</dbReference>
<keyword evidence="5" id="KW-0808">Transferase</keyword>
<accession>A0A1C9HK82</accession>
<dbReference type="InterPro" id="IPR049551">
    <property type="entry name" value="PKS_DH_C"/>
</dbReference>
<dbReference type="Gene3D" id="3.40.50.720">
    <property type="entry name" value="NAD(P)-binding Rossmann-like Domain"/>
    <property type="match status" value="2"/>
</dbReference>
<dbReference type="InterPro" id="IPR016036">
    <property type="entry name" value="Malonyl_transacylase_ACP-bd"/>
</dbReference>
<dbReference type="PROSITE" id="PS50075">
    <property type="entry name" value="CARRIER"/>
    <property type="match status" value="2"/>
</dbReference>
<comment type="pathway">
    <text evidence="1">Mycotoxin biosynthesis.</text>
</comment>
<dbReference type="PANTHER" id="PTHR43775:SF20">
    <property type="entry name" value="HYBRID PKS-NRPS SYNTHETASE APDA"/>
    <property type="match status" value="1"/>
</dbReference>
<dbReference type="Pfam" id="PF08659">
    <property type="entry name" value="KR"/>
    <property type="match status" value="1"/>
</dbReference>
<keyword evidence="2" id="KW-0596">Phosphopantetheine</keyword>
<gene>
    <name evidence="17" type="primary">PKS5</name>
</gene>
<name>A0A1C9HK82_9PLEO</name>
<dbReference type="PROSITE" id="PS00012">
    <property type="entry name" value="PHOSPHOPANTETHEINE"/>
    <property type="match status" value="1"/>
</dbReference>
<dbReference type="InterPro" id="IPR029063">
    <property type="entry name" value="SAM-dependent_MTases_sf"/>
</dbReference>
<dbReference type="InterPro" id="IPR009081">
    <property type="entry name" value="PP-bd_ACP"/>
</dbReference>
<feature type="domain" description="Carrier" evidence="14">
    <location>
        <begin position="3744"/>
        <end position="3822"/>
    </location>
</feature>
<keyword evidence="3" id="KW-0597">Phosphoprotein</keyword>
<dbReference type="Gene3D" id="3.30.559.10">
    <property type="entry name" value="Chloramphenicol acetyltransferase-like domain"/>
    <property type="match status" value="1"/>
</dbReference>
<dbReference type="InterPro" id="IPR036291">
    <property type="entry name" value="NAD(P)-bd_dom_sf"/>
</dbReference>
<evidence type="ECO:0000256" key="3">
    <source>
        <dbReference type="ARBA" id="ARBA00022553"/>
    </source>
</evidence>
<evidence type="ECO:0000256" key="10">
    <source>
        <dbReference type="ARBA" id="ARBA00023268"/>
    </source>
</evidence>
<dbReference type="SMART" id="SM00825">
    <property type="entry name" value="PKS_KS"/>
    <property type="match status" value="1"/>
</dbReference>
<dbReference type="InterPro" id="IPR000873">
    <property type="entry name" value="AMP-dep_synth/lig_dom"/>
</dbReference>
<evidence type="ECO:0000256" key="7">
    <source>
        <dbReference type="ARBA" id="ARBA00022737"/>
    </source>
</evidence>
<evidence type="ECO:0000259" key="16">
    <source>
        <dbReference type="PROSITE" id="PS52019"/>
    </source>
</evidence>
<evidence type="ECO:0000256" key="6">
    <source>
        <dbReference type="ARBA" id="ARBA00022691"/>
    </source>
</evidence>
<dbReference type="InterPro" id="IPR014043">
    <property type="entry name" value="Acyl_transferase_dom"/>
</dbReference>
<dbReference type="InterPro" id="IPR045851">
    <property type="entry name" value="AMP-bd_C_sf"/>
</dbReference>
<evidence type="ECO:0000259" key="15">
    <source>
        <dbReference type="PROSITE" id="PS52004"/>
    </source>
</evidence>
<dbReference type="InterPro" id="IPR020845">
    <property type="entry name" value="AMP-binding_CS"/>
</dbReference>
<dbReference type="PROSITE" id="PS52019">
    <property type="entry name" value="PKS_MFAS_DH"/>
    <property type="match status" value="1"/>
</dbReference>
<dbReference type="InterPro" id="IPR014030">
    <property type="entry name" value="Ketoacyl_synth_N"/>
</dbReference>
<feature type="region of interest" description="Disordered" evidence="13">
    <location>
        <begin position="2635"/>
        <end position="2718"/>
    </location>
</feature>
<evidence type="ECO:0000256" key="4">
    <source>
        <dbReference type="ARBA" id="ARBA00022598"/>
    </source>
</evidence>
<feature type="domain" description="Carrier" evidence="14">
    <location>
        <begin position="2480"/>
        <end position="2567"/>
    </location>
</feature>
<dbReference type="SUPFAM" id="SSF51735">
    <property type="entry name" value="NAD(P)-binding Rossmann-fold domains"/>
    <property type="match status" value="2"/>
</dbReference>
<dbReference type="Gene3D" id="3.30.559.30">
    <property type="entry name" value="Nonribosomal peptide synthetase, condensation domain"/>
    <property type="match status" value="1"/>
</dbReference>
<dbReference type="InterPro" id="IPR049900">
    <property type="entry name" value="PKS_mFAS_DH"/>
</dbReference>
<dbReference type="InterPro" id="IPR013968">
    <property type="entry name" value="PKS_KR"/>
</dbReference>
<feature type="active site" description="Proton acceptor; for dehydratase activity" evidence="12">
    <location>
        <position position="997"/>
    </location>
</feature>
<dbReference type="InterPro" id="IPR020841">
    <property type="entry name" value="PKS_Beta-ketoAc_synthase_dom"/>
</dbReference>
<evidence type="ECO:0000256" key="13">
    <source>
        <dbReference type="SAM" id="MobiDB-lite"/>
    </source>
</evidence>
<dbReference type="InterPro" id="IPR001227">
    <property type="entry name" value="Ac_transferase_dom_sf"/>
</dbReference>
<protein>
    <submittedName>
        <fullName evidence="17">Polyketide synthase</fullName>
    </submittedName>
</protein>
<feature type="region of interest" description="Disordered" evidence="13">
    <location>
        <begin position="2577"/>
        <end position="2606"/>
    </location>
</feature>
<dbReference type="InterPro" id="IPR050091">
    <property type="entry name" value="PKS_NRPS_Biosynth_Enz"/>
</dbReference>
<dbReference type="GO" id="GO:0016874">
    <property type="term" value="F:ligase activity"/>
    <property type="evidence" value="ECO:0007669"/>
    <property type="project" value="UniProtKB-KW"/>
</dbReference>
<organism evidence="17">
    <name type="scientific">Alternaria alternantherae</name>
    <dbReference type="NCBI Taxonomy" id="1187899"/>
    <lineage>
        <taxon>Eukaryota</taxon>
        <taxon>Fungi</taxon>
        <taxon>Dikarya</taxon>
        <taxon>Ascomycota</taxon>
        <taxon>Pezizomycotina</taxon>
        <taxon>Dothideomycetes</taxon>
        <taxon>Pleosporomycetidae</taxon>
        <taxon>Pleosporales</taxon>
        <taxon>Pleosporineae</taxon>
        <taxon>Pleosporaceae</taxon>
        <taxon>Alternaria</taxon>
        <taxon>Alternaria sect. Alternantherae</taxon>
    </lineage>
</organism>
<dbReference type="SUPFAM" id="SSF47336">
    <property type="entry name" value="ACP-like"/>
    <property type="match status" value="2"/>
</dbReference>
<dbReference type="GO" id="GO:0044550">
    <property type="term" value="P:secondary metabolite biosynthetic process"/>
    <property type="evidence" value="ECO:0007669"/>
    <property type="project" value="UniProtKB-ARBA"/>
</dbReference>
<feature type="domain" description="Ketosynthase family 3 (KS3)" evidence="15">
    <location>
        <begin position="8"/>
        <end position="447"/>
    </location>
</feature>
<evidence type="ECO:0000256" key="9">
    <source>
        <dbReference type="ARBA" id="ARBA00023002"/>
    </source>
</evidence>
<dbReference type="GO" id="GO:0031177">
    <property type="term" value="F:phosphopantetheine binding"/>
    <property type="evidence" value="ECO:0007669"/>
    <property type="project" value="InterPro"/>
</dbReference>
<keyword evidence="4" id="KW-0436">Ligase</keyword>
<dbReference type="CDD" id="cd19532">
    <property type="entry name" value="C_PKS-NRPS"/>
    <property type="match status" value="1"/>
</dbReference>
<dbReference type="Pfam" id="PF21089">
    <property type="entry name" value="PKS_DH_N"/>
    <property type="match status" value="1"/>
</dbReference>
<dbReference type="CDD" id="cd05930">
    <property type="entry name" value="A_NRPS"/>
    <property type="match status" value="1"/>
</dbReference>
<dbReference type="SUPFAM" id="SSF56801">
    <property type="entry name" value="Acetyl-CoA synthetase-like"/>
    <property type="match status" value="1"/>
</dbReference>
<feature type="compositionally biased region" description="Basic and acidic residues" evidence="13">
    <location>
        <begin position="2577"/>
        <end position="2593"/>
    </location>
</feature>